<dbReference type="Proteomes" id="UP001527925">
    <property type="component" value="Unassembled WGS sequence"/>
</dbReference>
<proteinExistence type="predicted"/>
<evidence type="ECO:0000313" key="3">
    <source>
        <dbReference type="Proteomes" id="UP001527925"/>
    </source>
</evidence>
<organism evidence="2 3">
    <name type="scientific">Polyrhizophydium stewartii</name>
    <dbReference type="NCBI Taxonomy" id="2732419"/>
    <lineage>
        <taxon>Eukaryota</taxon>
        <taxon>Fungi</taxon>
        <taxon>Fungi incertae sedis</taxon>
        <taxon>Chytridiomycota</taxon>
        <taxon>Chytridiomycota incertae sedis</taxon>
        <taxon>Chytridiomycetes</taxon>
        <taxon>Rhizophydiales</taxon>
        <taxon>Rhizophydiales incertae sedis</taxon>
        <taxon>Polyrhizophydium</taxon>
    </lineage>
</organism>
<sequence>MQPPAPLVHTPPPAIPAMPAPRTPAAAVHAAAHRVSQVVPVPGSYANRAGCEHFLQPSPAYIRCPDHYRYLARTQHPFQRRATASGDLPGPDKSTFVQRSGDLALAVTAARSVGFDEAIAMGFRRSAHSHALLAAGQLDPSGRTLRISLTPHGLQ</sequence>
<keyword evidence="3" id="KW-1185">Reference proteome</keyword>
<dbReference type="EMBL" id="JADGIZ020000021">
    <property type="protein sequence ID" value="KAL2915773.1"/>
    <property type="molecule type" value="Genomic_DNA"/>
</dbReference>
<evidence type="ECO:0000313" key="2">
    <source>
        <dbReference type="EMBL" id="KAL2915773.1"/>
    </source>
</evidence>
<protein>
    <submittedName>
        <fullName evidence="2">Uncharacterized protein</fullName>
    </submittedName>
</protein>
<comment type="caution">
    <text evidence="2">The sequence shown here is derived from an EMBL/GenBank/DDBJ whole genome shotgun (WGS) entry which is preliminary data.</text>
</comment>
<reference evidence="2 3" key="1">
    <citation type="submission" date="2023-09" db="EMBL/GenBank/DDBJ databases">
        <title>Pangenome analysis of Batrachochytrium dendrobatidis and related Chytrids.</title>
        <authorList>
            <person name="Yacoub M.N."/>
            <person name="Stajich J.E."/>
            <person name="James T.Y."/>
        </authorList>
    </citation>
    <scope>NUCLEOTIDE SEQUENCE [LARGE SCALE GENOMIC DNA]</scope>
    <source>
        <strain evidence="2 3">JEL0888</strain>
    </source>
</reference>
<feature type="region of interest" description="Disordered" evidence="1">
    <location>
        <begin position="1"/>
        <end position="21"/>
    </location>
</feature>
<evidence type="ECO:0000256" key="1">
    <source>
        <dbReference type="SAM" id="MobiDB-lite"/>
    </source>
</evidence>
<name>A0ABR4N8B2_9FUNG</name>
<accession>A0ABR4N8B2</accession>
<gene>
    <name evidence="2" type="ORF">HK105_204720</name>
</gene>